<keyword evidence="3 5" id="KW-1005">Bacterial flagellum biogenesis</keyword>
<evidence type="ECO:0000313" key="9">
    <source>
        <dbReference type="Proteomes" id="UP000319255"/>
    </source>
</evidence>
<accession>A0A501WV06</accession>
<dbReference type="Gene3D" id="2.30.30.910">
    <property type="match status" value="1"/>
</dbReference>
<proteinExistence type="inferred from homology"/>
<dbReference type="Pfam" id="PF03963">
    <property type="entry name" value="FlgD"/>
    <property type="match status" value="1"/>
</dbReference>
<keyword evidence="9" id="KW-1185">Reference proteome</keyword>
<dbReference type="Proteomes" id="UP000319255">
    <property type="component" value="Unassembled WGS sequence"/>
</dbReference>
<feature type="domain" description="FlgD/Vpr Ig-like" evidence="7">
    <location>
        <begin position="116"/>
        <end position="184"/>
    </location>
</feature>
<dbReference type="GO" id="GO:0044781">
    <property type="term" value="P:bacterial-type flagellum organization"/>
    <property type="evidence" value="ECO:0007669"/>
    <property type="project" value="UniProtKB-UniRule"/>
</dbReference>
<keyword evidence="8" id="KW-0282">Flagellum</keyword>
<dbReference type="InterPro" id="IPR025965">
    <property type="entry name" value="FlgD/Vpr_Ig-like"/>
</dbReference>
<dbReference type="RefSeq" id="WP_140452161.1">
    <property type="nucleotide sequence ID" value="NZ_VFRP01000001.1"/>
</dbReference>
<evidence type="ECO:0000259" key="7">
    <source>
        <dbReference type="Pfam" id="PF13860"/>
    </source>
</evidence>
<evidence type="ECO:0000256" key="2">
    <source>
        <dbReference type="ARBA" id="ARBA00016013"/>
    </source>
</evidence>
<feature type="region of interest" description="Disordered" evidence="6">
    <location>
        <begin position="1"/>
        <end position="22"/>
    </location>
</feature>
<dbReference type="EMBL" id="VFRP01000001">
    <property type="protein sequence ID" value="TPE53583.1"/>
    <property type="molecule type" value="Genomic_DNA"/>
</dbReference>
<evidence type="ECO:0000256" key="4">
    <source>
        <dbReference type="ARBA" id="ARBA00024746"/>
    </source>
</evidence>
<evidence type="ECO:0000256" key="1">
    <source>
        <dbReference type="ARBA" id="ARBA00010577"/>
    </source>
</evidence>
<keyword evidence="8" id="KW-0966">Cell projection</keyword>
<dbReference type="OrthoDB" id="9785233at2"/>
<name>A0A501WV06_9RHOB</name>
<reference evidence="8 9" key="1">
    <citation type="submission" date="2019-06" db="EMBL/GenBank/DDBJ databases">
        <title>A novel bacterium of genus Amaricoccus, isolated from marine sediment.</title>
        <authorList>
            <person name="Huang H."/>
            <person name="Mo K."/>
            <person name="Hu Y."/>
        </authorList>
    </citation>
    <scope>NUCLEOTIDE SEQUENCE [LARGE SCALE GENOMIC DNA]</scope>
    <source>
        <strain evidence="8 9">HB172011</strain>
    </source>
</reference>
<organism evidence="8 9">
    <name type="scientific">Amaricoccus solimangrovi</name>
    <dbReference type="NCBI Taxonomy" id="2589815"/>
    <lineage>
        <taxon>Bacteria</taxon>
        <taxon>Pseudomonadati</taxon>
        <taxon>Pseudomonadota</taxon>
        <taxon>Alphaproteobacteria</taxon>
        <taxon>Rhodobacterales</taxon>
        <taxon>Paracoccaceae</taxon>
        <taxon>Amaricoccus</taxon>
    </lineage>
</organism>
<comment type="caution">
    <text evidence="8">The sequence shown here is derived from an EMBL/GenBank/DDBJ whole genome shotgun (WGS) entry which is preliminary data.</text>
</comment>
<sequence length="229" mass="23126">MDLTSTTTATTAPGGATASATRTAAGTATSAASGALTADFDTFLKLLTTQMKYQDPLQPMDSTEFVAQLASFSAVEQQIGSNTRLDSILAALGGGAAGGFADWIGREVQAPTSAAFTGDPVEIGVTPEAGADRAVLVVRNDFGAEVTRLGVDPAATSVTWDGTDAQGATAASGSYGFTLESYSGDVPLPTTEGRVFSTVTEVRRGAAGETELVLATGDMVSAGEITALR</sequence>
<dbReference type="InterPro" id="IPR005648">
    <property type="entry name" value="FlgD"/>
</dbReference>
<evidence type="ECO:0000256" key="3">
    <source>
        <dbReference type="ARBA" id="ARBA00022795"/>
    </source>
</evidence>
<comment type="function">
    <text evidence="4 5">Required for flagellar hook formation. May act as a scaffolding protein.</text>
</comment>
<comment type="similarity">
    <text evidence="1 5">Belongs to the FlgD family.</text>
</comment>
<evidence type="ECO:0000256" key="5">
    <source>
        <dbReference type="RuleBase" id="RU362076"/>
    </source>
</evidence>
<dbReference type="Gene3D" id="2.60.40.4070">
    <property type="match status" value="1"/>
</dbReference>
<evidence type="ECO:0000256" key="6">
    <source>
        <dbReference type="SAM" id="MobiDB-lite"/>
    </source>
</evidence>
<dbReference type="AlphaFoldDB" id="A0A501WV06"/>
<keyword evidence="8" id="KW-0969">Cilium</keyword>
<gene>
    <name evidence="8" type="primary">flgD</name>
    <name evidence="8" type="ORF">FJM51_00590</name>
</gene>
<dbReference type="Pfam" id="PF13860">
    <property type="entry name" value="FlgD_ig"/>
    <property type="match status" value="1"/>
</dbReference>
<protein>
    <recommendedName>
        <fullName evidence="2 5">Basal-body rod modification protein FlgD</fullName>
    </recommendedName>
</protein>
<evidence type="ECO:0000313" key="8">
    <source>
        <dbReference type="EMBL" id="TPE53583.1"/>
    </source>
</evidence>